<feature type="compositionally biased region" description="Polar residues" evidence="1">
    <location>
        <begin position="14"/>
        <end position="40"/>
    </location>
</feature>
<reference evidence="2 3" key="1">
    <citation type="submission" date="2020-09" db="EMBL/GenBank/DDBJ databases">
        <title>Pseudoxanthomonas sp. CAU 1598 isolated from sand of Yaerae Beach.</title>
        <authorList>
            <person name="Kim W."/>
        </authorList>
    </citation>
    <scope>NUCLEOTIDE SEQUENCE [LARGE SCALE GENOMIC DNA]</scope>
    <source>
        <strain evidence="2 3">CAU 1598</strain>
    </source>
</reference>
<feature type="region of interest" description="Disordered" evidence="1">
    <location>
        <begin position="74"/>
        <end position="97"/>
    </location>
</feature>
<organism evidence="2 3">
    <name type="scientific">Pseudomarimonas arenosa</name>
    <dbReference type="NCBI Taxonomy" id="2774145"/>
    <lineage>
        <taxon>Bacteria</taxon>
        <taxon>Pseudomonadati</taxon>
        <taxon>Pseudomonadota</taxon>
        <taxon>Gammaproteobacteria</taxon>
        <taxon>Lysobacterales</taxon>
        <taxon>Lysobacteraceae</taxon>
        <taxon>Pseudomarimonas</taxon>
    </lineage>
</organism>
<evidence type="ECO:0000313" key="2">
    <source>
        <dbReference type="EMBL" id="MBD8524524.1"/>
    </source>
</evidence>
<proteinExistence type="predicted"/>
<evidence type="ECO:0008006" key="4">
    <source>
        <dbReference type="Google" id="ProtNLM"/>
    </source>
</evidence>
<name>A0AAW3ZG15_9GAMM</name>
<sequence length="186" mass="19430">MIGAISPVAATIPPRSTQSPSPSGSEASTADASRSSTETETPAEDPLTSPEVQREIAQLAQRDREVRAHEQAHIAVGGSLITSGPTYQYTTGPDNRRYAVGGEVGIDTSPVRGDPEATIQKAVQIRAAALAPADPSPADRQAAARASQMEQRARIELAEQQRREQAYSATAAAGQTQNGSTIEAIA</sequence>
<feature type="compositionally biased region" description="Basic and acidic residues" evidence="1">
    <location>
        <begin position="151"/>
        <end position="165"/>
    </location>
</feature>
<evidence type="ECO:0000313" key="3">
    <source>
        <dbReference type="Proteomes" id="UP000613768"/>
    </source>
</evidence>
<dbReference type="RefSeq" id="WP_192027872.1">
    <property type="nucleotide sequence ID" value="NZ_JACYTR010000003.1"/>
</dbReference>
<feature type="compositionally biased region" description="Polar residues" evidence="1">
    <location>
        <begin position="173"/>
        <end position="186"/>
    </location>
</feature>
<feature type="region of interest" description="Disordered" evidence="1">
    <location>
        <begin position="130"/>
        <end position="186"/>
    </location>
</feature>
<evidence type="ECO:0000256" key="1">
    <source>
        <dbReference type="SAM" id="MobiDB-lite"/>
    </source>
</evidence>
<dbReference type="Pfam" id="PF12118">
    <property type="entry name" value="SprA-related"/>
    <property type="match status" value="1"/>
</dbReference>
<feature type="region of interest" description="Disordered" evidence="1">
    <location>
        <begin position="1"/>
        <end position="52"/>
    </location>
</feature>
<dbReference type="Proteomes" id="UP000613768">
    <property type="component" value="Unassembled WGS sequence"/>
</dbReference>
<dbReference type="AlphaFoldDB" id="A0AAW3ZG15"/>
<keyword evidence="3" id="KW-1185">Reference proteome</keyword>
<feature type="compositionally biased region" description="Low complexity" evidence="1">
    <location>
        <begin position="130"/>
        <end position="139"/>
    </location>
</feature>
<comment type="caution">
    <text evidence="2">The sequence shown here is derived from an EMBL/GenBank/DDBJ whole genome shotgun (WGS) entry which is preliminary data.</text>
</comment>
<dbReference type="EMBL" id="JACYTR010000003">
    <property type="protein sequence ID" value="MBD8524524.1"/>
    <property type="molecule type" value="Genomic_DNA"/>
</dbReference>
<accession>A0AAW3ZG15</accession>
<dbReference type="InterPro" id="IPR021973">
    <property type="entry name" value="SprA-related"/>
</dbReference>
<protein>
    <recommendedName>
        <fullName evidence="4">SprA family protein</fullName>
    </recommendedName>
</protein>
<feature type="compositionally biased region" description="Polar residues" evidence="1">
    <location>
        <begin position="80"/>
        <end position="93"/>
    </location>
</feature>
<gene>
    <name evidence="2" type="ORF">IFO71_02110</name>
</gene>